<dbReference type="AlphaFoldDB" id="A0A1I2BQT3"/>
<dbReference type="Proteomes" id="UP000198896">
    <property type="component" value="Unassembled WGS sequence"/>
</dbReference>
<dbReference type="PROSITE" id="PS51257">
    <property type="entry name" value="PROKAR_LIPOPROTEIN"/>
    <property type="match status" value="1"/>
</dbReference>
<feature type="domain" description="SH3b" evidence="3">
    <location>
        <begin position="40"/>
        <end position="103"/>
    </location>
</feature>
<keyword evidence="5" id="KW-1185">Reference proteome</keyword>
<dbReference type="Pfam" id="PF08239">
    <property type="entry name" value="SH3_3"/>
    <property type="match status" value="1"/>
</dbReference>
<feature type="signal peptide" evidence="2">
    <location>
        <begin position="1"/>
        <end position="23"/>
    </location>
</feature>
<organism evidence="4 5">
    <name type="scientific">Succiniclasticum ruminis DSM 9236</name>
    <dbReference type="NCBI Taxonomy" id="1123323"/>
    <lineage>
        <taxon>Bacteria</taxon>
        <taxon>Bacillati</taxon>
        <taxon>Bacillota</taxon>
        <taxon>Negativicutes</taxon>
        <taxon>Acidaminococcales</taxon>
        <taxon>Acidaminococcaceae</taxon>
        <taxon>Succiniclasticum</taxon>
    </lineage>
</organism>
<evidence type="ECO:0000256" key="2">
    <source>
        <dbReference type="SAM" id="SignalP"/>
    </source>
</evidence>
<reference evidence="4 5" key="1">
    <citation type="submission" date="2016-10" db="EMBL/GenBank/DDBJ databases">
        <authorList>
            <person name="de Groot N.N."/>
        </authorList>
    </citation>
    <scope>NUCLEOTIDE SEQUENCE [LARGE SCALE GENOMIC DNA]</scope>
    <source>
        <strain evidence="4 5">DSM 9236</strain>
    </source>
</reference>
<feature type="chain" id="PRO_5039208494" description="SH3b domain-containing protein" evidence="2">
    <location>
        <begin position="24"/>
        <end position="271"/>
    </location>
</feature>
<evidence type="ECO:0000313" key="4">
    <source>
        <dbReference type="EMBL" id="SFE57673.1"/>
    </source>
</evidence>
<dbReference type="EMBL" id="FONL01000009">
    <property type="protein sequence ID" value="SFE57673.1"/>
    <property type="molecule type" value="Genomic_DNA"/>
</dbReference>
<keyword evidence="2" id="KW-0732">Signal</keyword>
<dbReference type="RefSeq" id="WP_093913651.1">
    <property type="nucleotide sequence ID" value="NZ_FONL01000009.1"/>
</dbReference>
<name>A0A1I2BQT3_9FIRM</name>
<evidence type="ECO:0000259" key="3">
    <source>
        <dbReference type="PROSITE" id="PS51781"/>
    </source>
</evidence>
<dbReference type="PROSITE" id="PS51781">
    <property type="entry name" value="SH3B"/>
    <property type="match status" value="1"/>
</dbReference>
<feature type="compositionally biased region" description="Polar residues" evidence="1">
    <location>
        <begin position="21"/>
        <end position="34"/>
    </location>
</feature>
<evidence type="ECO:0000313" key="5">
    <source>
        <dbReference type="Proteomes" id="UP000198896"/>
    </source>
</evidence>
<gene>
    <name evidence="4" type="ORF">SAMN05216245_10978</name>
</gene>
<dbReference type="Gene3D" id="2.30.30.40">
    <property type="entry name" value="SH3 Domains"/>
    <property type="match status" value="1"/>
</dbReference>
<evidence type="ECO:0000256" key="1">
    <source>
        <dbReference type="SAM" id="MobiDB-lite"/>
    </source>
</evidence>
<sequence>MKKVLFVLFAVLLAVLVSGCSDSSQKPASATDSAAKQETERSGVITVEKAEMRKGPGKEFDSQGLFTFGEKVRVIQPKGGWTEVEKEDRQKVWVNNKYLAEIVYGKDKYRPDAVIYQPRPAYAEKYDICPKKDLPLLATWRDNAKVTGKVKAGERAQVIEHKRVVRPKGTVNWQGKTVYVLTPEVGEFFLYFADGTVTCLTFNEKGIKMADEYMPGWKKAYETTAAGGKGDATWIRVKGTKGEGWFCVNDYDYNIFRSEKGTGMFLRRSGQ</sequence>
<protein>
    <recommendedName>
        <fullName evidence="3">SH3b domain-containing protein</fullName>
    </recommendedName>
</protein>
<accession>A0A1I2BQT3</accession>
<proteinExistence type="predicted"/>
<feature type="region of interest" description="Disordered" evidence="1">
    <location>
        <begin position="21"/>
        <end position="42"/>
    </location>
</feature>
<dbReference type="InterPro" id="IPR003646">
    <property type="entry name" value="SH3-like_bac-type"/>
</dbReference>
<dbReference type="OrthoDB" id="186490at2"/>